<keyword evidence="6" id="KW-1185">Reference proteome</keyword>
<dbReference type="InterPro" id="IPR008393">
    <property type="entry name" value="Adenovirus_late_L2_mu_core"/>
</dbReference>
<dbReference type="Proteomes" id="UP000595620">
    <property type="component" value="Segment"/>
</dbReference>
<organismHost>
    <name type="scientific">Bos taurus</name>
    <name type="common">Bovine</name>
    <dbReference type="NCBI Taxonomy" id="9913"/>
</organismHost>
<keyword evidence="4" id="KW-0238">DNA-binding</keyword>
<evidence type="ECO:0000256" key="1">
    <source>
        <dbReference type="ARBA" id="ARBA00004328"/>
    </source>
</evidence>
<evidence type="ECO:0000313" key="5">
    <source>
        <dbReference type="EMBL" id="BCO10927.1"/>
    </source>
</evidence>
<comment type="subcellular location">
    <subcellularLocation>
        <location evidence="1">Virion</location>
    </subcellularLocation>
</comment>
<dbReference type="EMBL" id="LC597488">
    <property type="protein sequence ID" value="BCO10927.1"/>
    <property type="molecule type" value="Genomic_DNA"/>
</dbReference>
<evidence type="ECO:0000313" key="6">
    <source>
        <dbReference type="Proteomes" id="UP000595620"/>
    </source>
</evidence>
<dbReference type="GO" id="GO:0019013">
    <property type="term" value="C:viral nucleocapsid"/>
    <property type="evidence" value="ECO:0007669"/>
    <property type="project" value="InterPro"/>
</dbReference>
<keyword evidence="3" id="KW-0426">Late protein</keyword>
<keyword evidence="2" id="KW-0946">Virion</keyword>
<reference evidence="5" key="1">
    <citation type="submission" date="2020-12" db="EMBL/GenBank/DDBJ databases">
        <title>Complete genome sequence of bovine adenovirus type 7 strain Fukuroi.</title>
        <authorList>
            <person name="Kumagai A."/>
            <person name="Hatama S."/>
        </authorList>
    </citation>
    <scope>NUCLEOTIDE SEQUENCE [LARGE SCALE GENOMIC DNA]</scope>
    <source>
        <strain evidence="5">Fukuroi</strain>
    </source>
</reference>
<evidence type="ECO:0000256" key="3">
    <source>
        <dbReference type="ARBA" id="ARBA00022921"/>
    </source>
</evidence>
<protein>
    <submittedName>
        <fullName evidence="5">PX protein</fullName>
    </submittedName>
</protein>
<dbReference type="GO" id="GO:0003677">
    <property type="term" value="F:DNA binding"/>
    <property type="evidence" value="ECO:0007669"/>
    <property type="project" value="UniProtKB-KW"/>
</dbReference>
<name>A0A7R7FRJ6_ADEB7</name>
<dbReference type="Pfam" id="PF05829">
    <property type="entry name" value="Adeno_PX"/>
    <property type="match status" value="1"/>
</dbReference>
<organism evidence="5">
    <name type="scientific">Bovine adenovirus 7</name>
    <name type="common">BAdV-7</name>
    <dbReference type="NCBI Taxonomy" id="10511"/>
    <lineage>
        <taxon>Viruses</taxon>
        <taxon>Varidnaviria</taxon>
        <taxon>Bamfordvirae</taxon>
        <taxon>Preplasmiviricota</taxon>
        <taxon>Polisuviricotina</taxon>
        <taxon>Pharingeaviricetes</taxon>
        <taxon>Rowavirales</taxon>
        <taxon>Adenoviridae</taxon>
        <taxon>Barthadenovirus</taxon>
        <taxon>Barthadenovirus bosseptimum</taxon>
        <taxon>Bovine adenovirus F</taxon>
    </lineage>
</organism>
<proteinExistence type="predicted"/>
<gene>
    <name evidence="5" type="primary">pX</name>
</gene>
<accession>A0A7R7FRJ6</accession>
<evidence type="ECO:0000256" key="2">
    <source>
        <dbReference type="ARBA" id="ARBA00022844"/>
    </source>
</evidence>
<evidence type="ECO:0000256" key="4">
    <source>
        <dbReference type="ARBA" id="ARBA00023125"/>
    </source>
</evidence>
<sequence length="70" mass="7792">MKVVHVLKSSRRRRYPTRRKNYKKNMGHYMLTKQMQGGFLPALIPIIAAAISAAPAIAGTVIAAQNNKRS</sequence>